<proteinExistence type="predicted"/>
<evidence type="ECO:0000313" key="1">
    <source>
        <dbReference type="EMBL" id="AFR10604.1"/>
    </source>
</evidence>
<evidence type="ECO:0000313" key="2">
    <source>
        <dbReference type="Proteomes" id="UP000003779"/>
    </source>
</evidence>
<dbReference type="EMBL" id="CP003788">
    <property type="protein sequence ID" value="AFR10604.1"/>
    <property type="molecule type" value="Genomic_DNA"/>
</dbReference>
<gene>
    <name evidence="1" type="ordered locus">B005_3746</name>
</gene>
<dbReference type="KEGG" id="nal:B005_3746"/>
<name>J7LI61_NOCAA</name>
<dbReference type="AlphaFoldDB" id="J7LI61"/>
<organism evidence="1 2">
    <name type="scientific">Nocardiopsis alba (strain ATCC BAA-2165 / BE74)</name>
    <dbReference type="NCBI Taxonomy" id="1205910"/>
    <lineage>
        <taxon>Bacteria</taxon>
        <taxon>Bacillati</taxon>
        <taxon>Actinomycetota</taxon>
        <taxon>Actinomycetes</taxon>
        <taxon>Streptosporangiales</taxon>
        <taxon>Nocardiopsidaceae</taxon>
        <taxon>Nocardiopsis</taxon>
    </lineage>
</organism>
<reference evidence="2" key="2">
    <citation type="submission" date="2012-08" db="EMBL/GenBank/DDBJ databases">
        <title>Whole-genome sequence of Nocardiopsis alba strain ATCC BAA-2165 associated with honeybees.</title>
        <authorList>
            <person name="Qiao J."/>
            <person name="Chen L."/>
            <person name="Li Y."/>
            <person name="Wang J."/>
            <person name="Zhang W."/>
            <person name="Chen S."/>
        </authorList>
    </citation>
    <scope>NUCLEOTIDE SEQUENCE [LARGE SCALE GENOMIC DNA]</scope>
    <source>
        <strain evidence="2">ATCC BAA-2165 / BE74</strain>
    </source>
</reference>
<protein>
    <submittedName>
        <fullName evidence="1">Uncharacterized protein</fullName>
    </submittedName>
</protein>
<accession>J7LI61</accession>
<dbReference type="HOGENOM" id="CLU_3293161_0_0_11"/>
<reference evidence="1 2" key="1">
    <citation type="journal article" date="2012" name="J. Bacteriol.">
        <title>Whole-Genome Sequence of Nocardiopsis alba Strain ATCC BAA-2165, Associated with Honeybees.</title>
        <authorList>
            <person name="Qiao J."/>
            <person name="Chen L."/>
            <person name="Li Y."/>
            <person name="Wang J."/>
            <person name="Zhang W."/>
            <person name="Chen S."/>
        </authorList>
    </citation>
    <scope>NUCLEOTIDE SEQUENCE [LARGE SCALE GENOMIC DNA]</scope>
    <source>
        <strain evidence="2">ATCC BAA-2165 / BE74</strain>
    </source>
</reference>
<sequence>MSTRSADVETTSHGAIPALDRFAQFTWRGSPTTNLQGSTR</sequence>
<dbReference type="Proteomes" id="UP000003779">
    <property type="component" value="Chromosome"/>
</dbReference>